<keyword evidence="3" id="KW-0732">Signal</keyword>
<keyword evidence="2" id="KW-0812">Transmembrane</keyword>
<feature type="region of interest" description="Disordered" evidence="1">
    <location>
        <begin position="319"/>
        <end position="380"/>
    </location>
</feature>
<dbReference type="PROSITE" id="PS51257">
    <property type="entry name" value="PROKAR_LIPOPROTEIN"/>
    <property type="match status" value="1"/>
</dbReference>
<keyword evidence="5" id="KW-1185">Reference proteome</keyword>
<comment type="caution">
    <text evidence="4">The sequence shown here is derived from an EMBL/GenBank/DDBJ whole genome shotgun (WGS) entry which is preliminary data.</text>
</comment>
<keyword evidence="2" id="KW-1133">Transmembrane helix</keyword>
<feature type="transmembrane region" description="Helical" evidence="2">
    <location>
        <begin position="225"/>
        <end position="248"/>
    </location>
</feature>
<evidence type="ECO:0000256" key="1">
    <source>
        <dbReference type="SAM" id="MobiDB-lite"/>
    </source>
</evidence>
<evidence type="ECO:0000313" key="5">
    <source>
        <dbReference type="Proteomes" id="UP001374579"/>
    </source>
</evidence>
<sequence length="380" mass="41660">MAMGTKKEAYLTLAVLVVALTSCLAKRPMITVVGGGFNGRFNFLSNVDIFRVVMPDRQACPTRSLITTAFDWKVLFTTYSSKPDGKICVDFGHLKLTGDSTKFTVNSRNSSISDYIVTPSKYPYPQISKSMSTVKCYEDEDEITLMFHSDCDGNLKDYFSSWTDVYYHPFWDDSIPDVPDSTPDVPDSTPDVPDSTPDVPFVVECFVDGDGETITEWQTFIFNGLFFFFKILAPFALLIGVCSCYCIYRRQAHKRQAQFPVAPYAASVLRTPKHMPGSSAPAPQSIAMQPLMVPGNNAQSHTSYPTSIWVPNGDATKDRIAATAPPPSYTDVTSGGSQPHASPRPPYAASTELPPPPFFASPSALPAAPPAYNDLFPSNT</sequence>
<proteinExistence type="predicted"/>
<evidence type="ECO:0000256" key="3">
    <source>
        <dbReference type="SAM" id="SignalP"/>
    </source>
</evidence>
<name>A0AAN9BCA6_9CAEN</name>
<organism evidence="4 5">
    <name type="scientific">Littorina saxatilis</name>
    <dbReference type="NCBI Taxonomy" id="31220"/>
    <lineage>
        <taxon>Eukaryota</taxon>
        <taxon>Metazoa</taxon>
        <taxon>Spiralia</taxon>
        <taxon>Lophotrochozoa</taxon>
        <taxon>Mollusca</taxon>
        <taxon>Gastropoda</taxon>
        <taxon>Caenogastropoda</taxon>
        <taxon>Littorinimorpha</taxon>
        <taxon>Littorinoidea</taxon>
        <taxon>Littorinidae</taxon>
        <taxon>Littorina</taxon>
    </lineage>
</organism>
<feature type="signal peptide" evidence="3">
    <location>
        <begin position="1"/>
        <end position="25"/>
    </location>
</feature>
<dbReference type="Proteomes" id="UP001374579">
    <property type="component" value="Unassembled WGS sequence"/>
</dbReference>
<evidence type="ECO:0000313" key="4">
    <source>
        <dbReference type="EMBL" id="KAK7102456.1"/>
    </source>
</evidence>
<dbReference type="EMBL" id="JBAMIC010000010">
    <property type="protein sequence ID" value="KAK7102456.1"/>
    <property type="molecule type" value="Genomic_DNA"/>
</dbReference>
<gene>
    <name evidence="4" type="ORF">V1264_020671</name>
</gene>
<feature type="compositionally biased region" description="Polar residues" evidence="1">
    <location>
        <begin position="330"/>
        <end position="340"/>
    </location>
</feature>
<keyword evidence="2" id="KW-0472">Membrane</keyword>
<accession>A0AAN9BCA6</accession>
<protein>
    <submittedName>
        <fullName evidence="4">Uncharacterized protein</fullName>
    </submittedName>
</protein>
<reference evidence="4 5" key="1">
    <citation type="submission" date="2024-02" db="EMBL/GenBank/DDBJ databases">
        <title>Chromosome-scale genome assembly of the rough periwinkle Littorina saxatilis.</title>
        <authorList>
            <person name="De Jode A."/>
            <person name="Faria R."/>
            <person name="Formenti G."/>
            <person name="Sims Y."/>
            <person name="Smith T.P."/>
            <person name="Tracey A."/>
            <person name="Wood J.M.D."/>
            <person name="Zagrodzka Z.B."/>
            <person name="Johannesson K."/>
            <person name="Butlin R.K."/>
            <person name="Leder E.H."/>
        </authorList>
    </citation>
    <scope>NUCLEOTIDE SEQUENCE [LARGE SCALE GENOMIC DNA]</scope>
    <source>
        <strain evidence="4">Snail1</strain>
        <tissue evidence="4">Muscle</tissue>
    </source>
</reference>
<dbReference type="AlphaFoldDB" id="A0AAN9BCA6"/>
<evidence type="ECO:0000256" key="2">
    <source>
        <dbReference type="SAM" id="Phobius"/>
    </source>
</evidence>
<feature type="chain" id="PRO_5043008257" evidence="3">
    <location>
        <begin position="26"/>
        <end position="380"/>
    </location>
</feature>